<dbReference type="UniPathway" id="UPA00904">
    <property type="reaction ID" value="UER00871"/>
</dbReference>
<keyword evidence="3" id="KW-0028">Amino-acid biosynthesis</keyword>
<dbReference type="Proteomes" id="UP000199531">
    <property type="component" value="Unassembled WGS sequence"/>
</dbReference>
<dbReference type="AlphaFoldDB" id="A0A1H8KP09"/>
<dbReference type="STRING" id="1121117.SAMN02745977_02399"/>
<dbReference type="EC" id="3.2.2.9" evidence="2"/>
<dbReference type="GO" id="GO:0008782">
    <property type="term" value="F:adenosylhomocysteine nucleosidase activity"/>
    <property type="evidence" value="ECO:0007669"/>
    <property type="project" value="UniProtKB-EC"/>
</dbReference>
<dbReference type="Gene3D" id="3.40.50.1580">
    <property type="entry name" value="Nucleoside phosphorylase domain"/>
    <property type="match status" value="1"/>
</dbReference>
<accession>A0A1H8KP09</accession>
<evidence type="ECO:0000256" key="3">
    <source>
        <dbReference type="ARBA" id="ARBA00022605"/>
    </source>
</evidence>
<dbReference type="EMBL" id="FOCW01000012">
    <property type="protein sequence ID" value="SEN94441.1"/>
    <property type="molecule type" value="Genomic_DNA"/>
</dbReference>
<dbReference type="SUPFAM" id="SSF53167">
    <property type="entry name" value="Purine and uridine phosphorylases"/>
    <property type="match status" value="1"/>
</dbReference>
<sequence>MTLPLPATGRIGIIAAMRDELSAVLNRMPDEHKTRVAGRSFWRGHWHGREVVAVLSRIGKVAAATTATALIERFEVDAIVFTGVAGGLADGVNVGDVVLARSFLQHDMNASPLFAQHEVPLYGKARFETDAALSDTLATAARKVLADPQAALGAAAVAEFGLQAPRVHEGLILSGDRFVATSAESGALRQRLPDGLAVEMEGAAVAQVCHDYGLPFVAMRTISDRADDAAHMDFTRFVEQVASHYSVAMLDAWLAQLATAPDA</sequence>
<dbReference type="InterPro" id="IPR000845">
    <property type="entry name" value="Nucleoside_phosphorylase_d"/>
</dbReference>
<evidence type="ECO:0000256" key="1">
    <source>
        <dbReference type="ARBA" id="ARBA00004945"/>
    </source>
</evidence>
<dbReference type="PANTHER" id="PTHR46832">
    <property type="entry name" value="5'-METHYLTHIOADENOSINE/S-ADENOSYLHOMOCYSTEINE NUCLEOSIDASE"/>
    <property type="match status" value="1"/>
</dbReference>
<gene>
    <name evidence="7" type="ORF">SAMN02745977_02399</name>
</gene>
<dbReference type="NCBIfam" id="NF004079">
    <property type="entry name" value="PRK05584.1"/>
    <property type="match status" value="1"/>
</dbReference>
<keyword evidence="4" id="KW-0378">Hydrolase</keyword>
<keyword evidence="8" id="KW-1185">Reference proteome</keyword>
<evidence type="ECO:0000256" key="5">
    <source>
        <dbReference type="ARBA" id="ARBA00023167"/>
    </source>
</evidence>
<proteinExistence type="predicted"/>
<dbReference type="RefSeq" id="WP_091818261.1">
    <property type="nucleotide sequence ID" value="NZ_FOCW01000012.1"/>
</dbReference>
<evidence type="ECO:0000256" key="2">
    <source>
        <dbReference type="ARBA" id="ARBA00011974"/>
    </source>
</evidence>
<dbReference type="InterPro" id="IPR035994">
    <property type="entry name" value="Nucleoside_phosphorylase_sf"/>
</dbReference>
<dbReference type="NCBIfam" id="TIGR01704">
    <property type="entry name" value="MTA_SAH-Nsdase"/>
    <property type="match status" value="1"/>
</dbReference>
<dbReference type="GO" id="GO:0009164">
    <property type="term" value="P:nucleoside catabolic process"/>
    <property type="evidence" value="ECO:0007669"/>
    <property type="project" value="InterPro"/>
</dbReference>
<evidence type="ECO:0000256" key="4">
    <source>
        <dbReference type="ARBA" id="ARBA00022801"/>
    </source>
</evidence>
<dbReference type="OrthoDB" id="9792278at2"/>
<dbReference type="GO" id="GO:0019284">
    <property type="term" value="P:L-methionine salvage from S-adenosylmethionine"/>
    <property type="evidence" value="ECO:0007669"/>
    <property type="project" value="TreeGrafter"/>
</dbReference>
<protein>
    <recommendedName>
        <fullName evidence="2">adenosylhomocysteine nucleosidase</fullName>
        <ecNumber evidence="2">3.2.2.9</ecNumber>
    </recommendedName>
</protein>
<dbReference type="InterPro" id="IPR010049">
    <property type="entry name" value="MTA_SAH_Nsdase"/>
</dbReference>
<evidence type="ECO:0000313" key="8">
    <source>
        <dbReference type="Proteomes" id="UP000199531"/>
    </source>
</evidence>
<dbReference type="PANTHER" id="PTHR46832:SF1">
    <property type="entry name" value="5'-METHYLTHIOADENOSINE_S-ADENOSYLHOMOCYSTEINE NUCLEOSIDASE"/>
    <property type="match status" value="1"/>
</dbReference>
<evidence type="ECO:0000313" key="7">
    <source>
        <dbReference type="EMBL" id="SEN94441.1"/>
    </source>
</evidence>
<evidence type="ECO:0000259" key="6">
    <source>
        <dbReference type="Pfam" id="PF01048"/>
    </source>
</evidence>
<organism evidence="7 8">
    <name type="scientific">Brachymonas denitrificans DSM 15123</name>
    <dbReference type="NCBI Taxonomy" id="1121117"/>
    <lineage>
        <taxon>Bacteria</taxon>
        <taxon>Pseudomonadati</taxon>
        <taxon>Pseudomonadota</taxon>
        <taxon>Betaproteobacteria</taxon>
        <taxon>Burkholderiales</taxon>
        <taxon>Comamonadaceae</taxon>
        <taxon>Brachymonas</taxon>
    </lineage>
</organism>
<dbReference type="GO" id="GO:0005829">
    <property type="term" value="C:cytosol"/>
    <property type="evidence" value="ECO:0007669"/>
    <property type="project" value="TreeGrafter"/>
</dbReference>
<dbReference type="CDD" id="cd09008">
    <property type="entry name" value="MTAN"/>
    <property type="match status" value="1"/>
</dbReference>
<feature type="domain" description="Nucleoside phosphorylase" evidence="6">
    <location>
        <begin position="10"/>
        <end position="243"/>
    </location>
</feature>
<reference evidence="7 8" key="1">
    <citation type="submission" date="2016-10" db="EMBL/GenBank/DDBJ databases">
        <authorList>
            <person name="de Groot N.N."/>
        </authorList>
    </citation>
    <scope>NUCLEOTIDE SEQUENCE [LARGE SCALE GENOMIC DNA]</scope>
    <source>
        <strain evidence="7 8">DSM 15123</strain>
    </source>
</reference>
<comment type="pathway">
    <text evidence="1">Amino-acid biosynthesis; L-methionine biosynthesis via salvage pathway; S-methyl-5-thio-alpha-D-ribose 1-phosphate from S-methyl-5'-thioadenosine (hydrolase route): step 1/2.</text>
</comment>
<dbReference type="Pfam" id="PF01048">
    <property type="entry name" value="PNP_UDP_1"/>
    <property type="match status" value="1"/>
</dbReference>
<name>A0A1H8KP09_9BURK</name>
<dbReference type="GO" id="GO:0008930">
    <property type="term" value="F:methylthioadenosine nucleosidase activity"/>
    <property type="evidence" value="ECO:0007669"/>
    <property type="project" value="InterPro"/>
</dbReference>
<keyword evidence="5" id="KW-0486">Methionine biosynthesis</keyword>
<dbReference type="GO" id="GO:0019509">
    <property type="term" value="P:L-methionine salvage from methylthioadenosine"/>
    <property type="evidence" value="ECO:0007669"/>
    <property type="project" value="UniProtKB-UniPathway"/>
</dbReference>